<gene>
    <name evidence="1" type="ORF">CDAR_227281</name>
</gene>
<keyword evidence="2" id="KW-1185">Reference proteome</keyword>
<dbReference type="EMBL" id="BPLQ01011543">
    <property type="protein sequence ID" value="GIY58773.1"/>
    <property type="molecule type" value="Genomic_DNA"/>
</dbReference>
<dbReference type="Proteomes" id="UP001054837">
    <property type="component" value="Unassembled WGS sequence"/>
</dbReference>
<evidence type="ECO:0000313" key="1">
    <source>
        <dbReference type="EMBL" id="GIY58773.1"/>
    </source>
</evidence>
<protein>
    <submittedName>
        <fullName evidence="1">Uncharacterized protein</fullName>
    </submittedName>
</protein>
<name>A0AAV4ULZ3_9ARAC</name>
<sequence>MENGDMQFWSVGRIEKRVLSLPKITHGEAVPHVAQLRMQSGFLHCSSSKVEEHLGQLIHHDMRIRAKG</sequence>
<organism evidence="1 2">
    <name type="scientific">Caerostris darwini</name>
    <dbReference type="NCBI Taxonomy" id="1538125"/>
    <lineage>
        <taxon>Eukaryota</taxon>
        <taxon>Metazoa</taxon>
        <taxon>Ecdysozoa</taxon>
        <taxon>Arthropoda</taxon>
        <taxon>Chelicerata</taxon>
        <taxon>Arachnida</taxon>
        <taxon>Araneae</taxon>
        <taxon>Araneomorphae</taxon>
        <taxon>Entelegynae</taxon>
        <taxon>Araneoidea</taxon>
        <taxon>Araneidae</taxon>
        <taxon>Caerostris</taxon>
    </lineage>
</organism>
<dbReference type="AlphaFoldDB" id="A0AAV4ULZ3"/>
<proteinExistence type="predicted"/>
<evidence type="ECO:0000313" key="2">
    <source>
        <dbReference type="Proteomes" id="UP001054837"/>
    </source>
</evidence>
<comment type="caution">
    <text evidence="1">The sequence shown here is derived from an EMBL/GenBank/DDBJ whole genome shotgun (WGS) entry which is preliminary data.</text>
</comment>
<reference evidence="1 2" key="1">
    <citation type="submission" date="2021-06" db="EMBL/GenBank/DDBJ databases">
        <title>Caerostris darwini draft genome.</title>
        <authorList>
            <person name="Kono N."/>
            <person name="Arakawa K."/>
        </authorList>
    </citation>
    <scope>NUCLEOTIDE SEQUENCE [LARGE SCALE GENOMIC DNA]</scope>
</reference>
<accession>A0AAV4ULZ3</accession>